<protein>
    <recommendedName>
        <fullName evidence="1">Homing endonuclease LAGLIDADG domain-containing protein</fullName>
    </recommendedName>
</protein>
<comment type="caution">
    <text evidence="2">The sequence shown here is derived from an EMBL/GenBank/DDBJ whole genome shotgun (WGS) entry which is preliminary data.</text>
</comment>
<proteinExistence type="predicted"/>
<sequence>MNMTWEYIAGFFDGEGCLTRKQGGFNLTIAQTHYEVLERINQFVGYGSIFKETKRQPHWKDSWVYYIARQEDIYNFLLKLSPLLIVKRDYIKTVLPEIKLKAETINKNRLLAKARVVQAKKLRSQGLTYRQMAKIMNIDFGHARRLTLK</sequence>
<dbReference type="InterPro" id="IPR004860">
    <property type="entry name" value="LAGLIDADG_dom"/>
</dbReference>
<dbReference type="GO" id="GO:0004519">
    <property type="term" value="F:endonuclease activity"/>
    <property type="evidence" value="ECO:0007669"/>
    <property type="project" value="InterPro"/>
</dbReference>
<evidence type="ECO:0000313" key="2">
    <source>
        <dbReference type="EMBL" id="PIT90505.1"/>
    </source>
</evidence>
<dbReference type="InterPro" id="IPR027434">
    <property type="entry name" value="Homing_endonucl"/>
</dbReference>
<dbReference type="EMBL" id="PFBO01000054">
    <property type="protein sequence ID" value="PIT90505.1"/>
    <property type="molecule type" value="Genomic_DNA"/>
</dbReference>
<dbReference type="AlphaFoldDB" id="A0A2M6WCP6"/>
<dbReference type="SUPFAM" id="SSF55608">
    <property type="entry name" value="Homing endonucleases"/>
    <property type="match status" value="1"/>
</dbReference>
<dbReference type="Gene3D" id="3.10.28.10">
    <property type="entry name" value="Homing endonucleases"/>
    <property type="match status" value="1"/>
</dbReference>
<feature type="domain" description="Homing endonuclease LAGLIDADG" evidence="1">
    <location>
        <begin position="6"/>
        <end position="79"/>
    </location>
</feature>
<evidence type="ECO:0000313" key="3">
    <source>
        <dbReference type="Proteomes" id="UP000230543"/>
    </source>
</evidence>
<organism evidence="2 3">
    <name type="scientific">Candidatus Komeilibacteria bacterium CG10_big_fil_rev_8_21_14_0_10_41_13</name>
    <dbReference type="NCBI Taxonomy" id="1974476"/>
    <lineage>
        <taxon>Bacteria</taxon>
        <taxon>Candidatus Komeiliibacteriota</taxon>
    </lineage>
</organism>
<dbReference type="Proteomes" id="UP000230543">
    <property type="component" value="Unassembled WGS sequence"/>
</dbReference>
<accession>A0A2M6WCP6</accession>
<name>A0A2M6WCP6_9BACT</name>
<evidence type="ECO:0000259" key="1">
    <source>
        <dbReference type="Pfam" id="PF14528"/>
    </source>
</evidence>
<dbReference type="Pfam" id="PF14528">
    <property type="entry name" value="LAGLIDADG_3"/>
    <property type="match status" value="1"/>
</dbReference>
<gene>
    <name evidence="2" type="ORF">COU22_01785</name>
</gene>
<reference evidence="3" key="1">
    <citation type="submission" date="2017-09" db="EMBL/GenBank/DDBJ databases">
        <title>Depth-based differentiation of microbial function through sediment-hosted aquifers and enrichment of novel symbionts in the deep terrestrial subsurface.</title>
        <authorList>
            <person name="Probst A.J."/>
            <person name="Ladd B."/>
            <person name="Jarett J.K."/>
            <person name="Geller-Mcgrath D.E."/>
            <person name="Sieber C.M.K."/>
            <person name="Emerson J.B."/>
            <person name="Anantharaman K."/>
            <person name="Thomas B.C."/>
            <person name="Malmstrom R."/>
            <person name="Stieglmeier M."/>
            <person name="Klingl A."/>
            <person name="Woyke T."/>
            <person name="Ryan C.M."/>
            <person name="Banfield J.F."/>
        </authorList>
    </citation>
    <scope>NUCLEOTIDE SEQUENCE [LARGE SCALE GENOMIC DNA]</scope>
</reference>